<evidence type="ECO:0000313" key="1">
    <source>
        <dbReference type="EMBL" id="MBI4132403.1"/>
    </source>
</evidence>
<dbReference type="AlphaFoldDB" id="A0A933DTY4"/>
<dbReference type="Proteomes" id="UP000704960">
    <property type="component" value="Unassembled WGS sequence"/>
</dbReference>
<organism evidence="1 2">
    <name type="scientific">Candidatus Sungiibacteriota bacterium</name>
    <dbReference type="NCBI Taxonomy" id="2750080"/>
    <lineage>
        <taxon>Bacteria</taxon>
        <taxon>Candidatus Sungiibacteriota</taxon>
    </lineage>
</organism>
<comment type="caution">
    <text evidence="1">The sequence shown here is derived from an EMBL/GenBank/DDBJ whole genome shotgun (WGS) entry which is preliminary data.</text>
</comment>
<name>A0A933DTY4_9BACT</name>
<evidence type="ECO:0000313" key="2">
    <source>
        <dbReference type="Proteomes" id="UP000704960"/>
    </source>
</evidence>
<protein>
    <submittedName>
        <fullName evidence="1">Uncharacterized protein</fullName>
    </submittedName>
</protein>
<reference evidence="1" key="1">
    <citation type="submission" date="2020-07" db="EMBL/GenBank/DDBJ databases">
        <title>Huge and variable diversity of episymbiotic CPR bacteria and DPANN archaea in groundwater ecosystems.</title>
        <authorList>
            <person name="He C.Y."/>
            <person name="Keren R."/>
            <person name="Whittaker M."/>
            <person name="Farag I.F."/>
            <person name="Doudna J."/>
            <person name="Cate J.H.D."/>
            <person name="Banfield J.F."/>
        </authorList>
    </citation>
    <scope>NUCLEOTIDE SEQUENCE</scope>
    <source>
        <strain evidence="1">NC_groundwater_1226_Ag_S-0.1um_59_124</strain>
    </source>
</reference>
<gene>
    <name evidence="1" type="ORF">HY474_02110</name>
</gene>
<sequence>MLGLPEDLPQFNRVVYVILGKCCYFSGIERCGLGRYATSTINAAESIIKAISGQEGVLISALRWFDLQTHRGYKRRPGTYELDELLIGPRGNLEPTEGGVTEVEIAGERAIILTAPHEGFAVTDWRRVKSAPAEVLRIFQKYIGVPRPILRLNLDEAQRCGFVGPSDISDSDLERVILWTQSCSQMGTYDDYAFAIVDSEGYPEGLARSGGMRYSTWLKDETPP</sequence>
<dbReference type="EMBL" id="JACQMJ010000008">
    <property type="protein sequence ID" value="MBI4132403.1"/>
    <property type="molecule type" value="Genomic_DNA"/>
</dbReference>
<proteinExistence type="predicted"/>
<accession>A0A933DTY4</accession>